<dbReference type="PANTHER" id="PTHR45953:SF1">
    <property type="entry name" value="IDURONATE 2-SULFATASE"/>
    <property type="match status" value="1"/>
</dbReference>
<dbReference type="PANTHER" id="PTHR45953">
    <property type="entry name" value="IDURONATE 2-SULFATASE"/>
    <property type="match status" value="1"/>
</dbReference>
<comment type="caution">
    <text evidence="4">The sequence shown here is derived from an EMBL/GenBank/DDBJ whole genome shotgun (WGS) entry which is preliminary data.</text>
</comment>
<keyword evidence="2" id="KW-0378">Hydrolase</keyword>
<organism evidence="4">
    <name type="scientific">marine sediment metagenome</name>
    <dbReference type="NCBI Taxonomy" id="412755"/>
    <lineage>
        <taxon>unclassified sequences</taxon>
        <taxon>metagenomes</taxon>
        <taxon>ecological metagenomes</taxon>
    </lineage>
</organism>
<feature type="non-terminal residue" evidence="4">
    <location>
        <position position="1"/>
    </location>
</feature>
<dbReference type="InterPro" id="IPR017850">
    <property type="entry name" value="Alkaline_phosphatase_core_sf"/>
</dbReference>
<protein>
    <recommendedName>
        <fullName evidence="3">Sulfatase N-terminal domain-containing protein</fullName>
    </recommendedName>
</protein>
<dbReference type="GO" id="GO:0008484">
    <property type="term" value="F:sulfuric ester hydrolase activity"/>
    <property type="evidence" value="ECO:0007669"/>
    <property type="project" value="TreeGrafter"/>
</dbReference>
<evidence type="ECO:0000259" key="3">
    <source>
        <dbReference type="Pfam" id="PF00884"/>
    </source>
</evidence>
<dbReference type="SUPFAM" id="SSF53649">
    <property type="entry name" value="Alkaline phosphatase-like"/>
    <property type="match status" value="1"/>
</dbReference>
<name>X1U060_9ZZZZ</name>
<dbReference type="GO" id="GO:0046872">
    <property type="term" value="F:metal ion binding"/>
    <property type="evidence" value="ECO:0007669"/>
    <property type="project" value="UniProtKB-KW"/>
</dbReference>
<evidence type="ECO:0000313" key="4">
    <source>
        <dbReference type="EMBL" id="GAI85694.1"/>
    </source>
</evidence>
<accession>X1U060</accession>
<evidence type="ECO:0000256" key="1">
    <source>
        <dbReference type="ARBA" id="ARBA00022723"/>
    </source>
</evidence>
<dbReference type="EMBL" id="BARW01007206">
    <property type="protein sequence ID" value="GAI85694.1"/>
    <property type="molecule type" value="Genomic_DNA"/>
</dbReference>
<dbReference type="Gene3D" id="3.40.720.10">
    <property type="entry name" value="Alkaline Phosphatase, subunit A"/>
    <property type="match status" value="1"/>
</dbReference>
<evidence type="ECO:0000256" key="2">
    <source>
        <dbReference type="ARBA" id="ARBA00022801"/>
    </source>
</evidence>
<gene>
    <name evidence="4" type="ORF">S12H4_15058</name>
</gene>
<sequence>TPLDARHTNIALEFGKLGYDPTLVGYTDTTPDPRLFPPHDPRLKTYEGILPGFNRVLAMSSENFPESWVQWLKERGYKVPENPRDLYYVSVEGYPGVKARGKTYAPAPYSKEESETAFVTDKAEKFIRRPGARPWFLHISYLKPHRPYLAPEPYNQLYHPDDVPDFKRASSPEEEANQHPLLAFQLEKNLNSGYYSASIFPRDEKSMRQLRATYYGLMTEVDENIGRIIALLKETGQYENTVIVFTSDHGVQLGDHYLLGQGPYFDQTFHVPLIIRAPDEKRRQQRGYVIDAFTESIDIFPTIMDIFGADIPIQCDGRSLVPFLIGEMPEKFCTEVHWEYDFRYLGYLPPGKGPGIDFDECSLNVIRDEHYKYVYFAAMPDLLFDLKKDPEELHNLAKCPTYTAIVLKYAQKML</sequence>
<reference evidence="4" key="1">
    <citation type="journal article" date="2014" name="Front. Microbiol.">
        <title>High frequency of phylogenetically diverse reductive dehalogenase-homologous genes in deep subseafloor sedimentary metagenomes.</title>
        <authorList>
            <person name="Kawai M."/>
            <person name="Futagami T."/>
            <person name="Toyoda A."/>
            <person name="Takaki Y."/>
            <person name="Nishi S."/>
            <person name="Hori S."/>
            <person name="Arai W."/>
            <person name="Tsubouchi T."/>
            <person name="Morono Y."/>
            <person name="Uchiyama I."/>
            <person name="Ito T."/>
            <person name="Fujiyama A."/>
            <person name="Inagaki F."/>
            <person name="Takami H."/>
        </authorList>
    </citation>
    <scope>NUCLEOTIDE SEQUENCE</scope>
    <source>
        <strain evidence="4">Expedition CK06-06</strain>
    </source>
</reference>
<feature type="domain" description="Sulfatase N-terminal" evidence="3">
    <location>
        <begin position="63"/>
        <end position="308"/>
    </location>
</feature>
<feature type="non-terminal residue" evidence="4">
    <location>
        <position position="414"/>
    </location>
</feature>
<dbReference type="GO" id="GO:0005737">
    <property type="term" value="C:cytoplasm"/>
    <property type="evidence" value="ECO:0007669"/>
    <property type="project" value="TreeGrafter"/>
</dbReference>
<proteinExistence type="predicted"/>
<dbReference type="InterPro" id="IPR000917">
    <property type="entry name" value="Sulfatase_N"/>
</dbReference>
<dbReference type="AlphaFoldDB" id="X1U060"/>
<keyword evidence="1" id="KW-0479">Metal-binding</keyword>
<dbReference type="Pfam" id="PF00884">
    <property type="entry name" value="Sulfatase"/>
    <property type="match status" value="1"/>
</dbReference>